<dbReference type="PANTHER" id="PTHR31836:SF28">
    <property type="entry name" value="SRCR DOMAIN-CONTAINING PROTEIN-RELATED"/>
    <property type="match status" value="1"/>
</dbReference>
<evidence type="ECO:0008006" key="5">
    <source>
        <dbReference type="Google" id="ProtNLM"/>
    </source>
</evidence>
<name>A0A4Y7PSJ7_9AGAM</name>
<protein>
    <recommendedName>
        <fullName evidence="5">RlpA-like protein double-psi beta-barrel domain-containing protein</fullName>
    </recommendedName>
</protein>
<evidence type="ECO:0000313" key="3">
    <source>
        <dbReference type="EMBL" id="TDL17539.1"/>
    </source>
</evidence>
<dbReference type="SUPFAM" id="SSF50685">
    <property type="entry name" value="Barwin-like endoglucanases"/>
    <property type="match status" value="1"/>
</dbReference>
<keyword evidence="4" id="KW-1185">Reference proteome</keyword>
<dbReference type="EMBL" id="ML170220">
    <property type="protein sequence ID" value="TDL17539.1"/>
    <property type="molecule type" value="Genomic_DNA"/>
</dbReference>
<dbReference type="OrthoDB" id="406505at2759"/>
<gene>
    <name evidence="3" type="ORF">BD410DRAFT_883307</name>
</gene>
<proteinExistence type="predicted"/>
<sequence>MQFFRASSLIVLCSVALGALAAPSPVPASNATLDKRITHVGRGTFFDPNGGIGACGIPEQNTDSIVTIGSQRFNSNNGGNCNQWVQISANGVTAFGLTRDSCPGCGVDDLDLTPALFQRFAPLDVGVITVTWNFLPFGFEP</sequence>
<evidence type="ECO:0000256" key="2">
    <source>
        <dbReference type="SAM" id="SignalP"/>
    </source>
</evidence>
<dbReference type="VEuPathDB" id="FungiDB:BD410DRAFT_883307"/>
<evidence type="ECO:0000256" key="1">
    <source>
        <dbReference type="ARBA" id="ARBA00022729"/>
    </source>
</evidence>
<feature type="signal peptide" evidence="2">
    <location>
        <begin position="1"/>
        <end position="21"/>
    </location>
</feature>
<evidence type="ECO:0000313" key="4">
    <source>
        <dbReference type="Proteomes" id="UP000294933"/>
    </source>
</evidence>
<dbReference type="AlphaFoldDB" id="A0A4Y7PSJ7"/>
<keyword evidence="1 2" id="KW-0732">Signal</keyword>
<dbReference type="STRING" id="50990.A0A4Y7PSJ7"/>
<dbReference type="InterPro" id="IPR051477">
    <property type="entry name" value="Expansin_CellWall"/>
</dbReference>
<feature type="chain" id="PRO_5021189162" description="RlpA-like protein double-psi beta-barrel domain-containing protein" evidence="2">
    <location>
        <begin position="22"/>
        <end position="141"/>
    </location>
</feature>
<dbReference type="InterPro" id="IPR036908">
    <property type="entry name" value="RlpA-like_sf"/>
</dbReference>
<accession>A0A4Y7PSJ7</accession>
<dbReference type="Proteomes" id="UP000294933">
    <property type="component" value="Unassembled WGS sequence"/>
</dbReference>
<dbReference type="Gene3D" id="2.40.40.10">
    <property type="entry name" value="RlpA-like domain"/>
    <property type="match status" value="1"/>
</dbReference>
<dbReference type="PANTHER" id="PTHR31836">
    <property type="match status" value="1"/>
</dbReference>
<reference evidence="3 4" key="1">
    <citation type="submission" date="2018-06" db="EMBL/GenBank/DDBJ databases">
        <title>A transcriptomic atlas of mushroom development highlights an independent origin of complex multicellularity.</title>
        <authorList>
            <consortium name="DOE Joint Genome Institute"/>
            <person name="Krizsan K."/>
            <person name="Almasi E."/>
            <person name="Merenyi Z."/>
            <person name="Sahu N."/>
            <person name="Viragh M."/>
            <person name="Koszo T."/>
            <person name="Mondo S."/>
            <person name="Kiss B."/>
            <person name="Balint B."/>
            <person name="Kues U."/>
            <person name="Barry K."/>
            <person name="Hegedus J.C."/>
            <person name="Henrissat B."/>
            <person name="Johnson J."/>
            <person name="Lipzen A."/>
            <person name="Ohm R."/>
            <person name="Nagy I."/>
            <person name="Pangilinan J."/>
            <person name="Yan J."/>
            <person name="Xiong Y."/>
            <person name="Grigoriev I.V."/>
            <person name="Hibbett D.S."/>
            <person name="Nagy L.G."/>
        </authorList>
    </citation>
    <scope>NUCLEOTIDE SEQUENCE [LARGE SCALE GENOMIC DNA]</scope>
    <source>
        <strain evidence="3 4">SZMC22713</strain>
    </source>
</reference>
<organism evidence="3 4">
    <name type="scientific">Rickenella mellea</name>
    <dbReference type="NCBI Taxonomy" id="50990"/>
    <lineage>
        <taxon>Eukaryota</taxon>
        <taxon>Fungi</taxon>
        <taxon>Dikarya</taxon>
        <taxon>Basidiomycota</taxon>
        <taxon>Agaricomycotina</taxon>
        <taxon>Agaricomycetes</taxon>
        <taxon>Hymenochaetales</taxon>
        <taxon>Rickenellaceae</taxon>
        <taxon>Rickenella</taxon>
    </lineage>
</organism>
<dbReference type="CDD" id="cd22191">
    <property type="entry name" value="DPBB_RlpA_EXP_N-like"/>
    <property type="match status" value="1"/>
</dbReference>